<reference evidence="3" key="1">
    <citation type="submission" date="2016-12" db="EMBL/GenBank/DDBJ databases">
        <title>Draft genome sequence of Roseomonas mucosa strain AU37, isolated from a peripheral intravenous catheter.</title>
        <authorList>
            <person name="Choudhury M.A."/>
            <person name="Sidjabat H.E."/>
            <person name="Wailan A.M."/>
            <person name="Zhang L."/>
            <person name="Marsh N.M."/>
            <person name="Rickard C.M."/>
            <person name="Davies M."/>
            <person name="Mcmillan D.J."/>
        </authorList>
    </citation>
    <scope>NUCLEOTIDE SEQUENCE [LARGE SCALE GENOMIC DNA]</scope>
    <source>
        <strain evidence="3">AU37</strain>
    </source>
</reference>
<evidence type="ECO:0000313" key="4">
    <source>
        <dbReference type="Proteomes" id="UP000054844"/>
    </source>
</evidence>
<dbReference type="EMBL" id="LLWF02000010">
    <property type="protein sequence ID" value="ONH84212.1"/>
    <property type="molecule type" value="Genomic_DNA"/>
</dbReference>
<dbReference type="AlphaFoldDB" id="A0A1S8D782"/>
<sequence length="67" mass="6936">MRFVIQNMSCGGCAKGVTATVKAADPGAQVEVELETRRISITGARADSETLSQALAAKGWKVEPAAS</sequence>
<dbReference type="InterPro" id="IPR006121">
    <property type="entry name" value="HMA_dom"/>
</dbReference>
<dbReference type="InterPro" id="IPR017969">
    <property type="entry name" value="Heavy-metal-associated_CS"/>
</dbReference>
<dbReference type="InterPro" id="IPR036163">
    <property type="entry name" value="HMA_dom_sf"/>
</dbReference>
<dbReference type="SUPFAM" id="SSF55008">
    <property type="entry name" value="HMA, heavy metal-associated domain"/>
    <property type="match status" value="1"/>
</dbReference>
<dbReference type="Gene3D" id="3.30.70.100">
    <property type="match status" value="1"/>
</dbReference>
<dbReference type="PROSITE" id="PS01047">
    <property type="entry name" value="HMA_1"/>
    <property type="match status" value="1"/>
</dbReference>
<dbReference type="STRING" id="207340.APZ41_005190"/>
<evidence type="ECO:0000259" key="2">
    <source>
        <dbReference type="PROSITE" id="PS50846"/>
    </source>
</evidence>
<dbReference type="CDD" id="cd00371">
    <property type="entry name" value="HMA"/>
    <property type="match status" value="1"/>
</dbReference>
<accession>A0A1S8D782</accession>
<comment type="caution">
    <text evidence="3">The sequence shown here is derived from an EMBL/GenBank/DDBJ whole genome shotgun (WGS) entry which is preliminary data.</text>
</comment>
<dbReference type="PROSITE" id="PS50846">
    <property type="entry name" value="HMA_2"/>
    <property type="match status" value="1"/>
</dbReference>
<evidence type="ECO:0000256" key="1">
    <source>
        <dbReference type="ARBA" id="ARBA00022723"/>
    </source>
</evidence>
<organism evidence="3 4">
    <name type="scientific">Roseomonas mucosa</name>
    <dbReference type="NCBI Taxonomy" id="207340"/>
    <lineage>
        <taxon>Bacteria</taxon>
        <taxon>Pseudomonadati</taxon>
        <taxon>Pseudomonadota</taxon>
        <taxon>Alphaproteobacteria</taxon>
        <taxon>Acetobacterales</taxon>
        <taxon>Roseomonadaceae</taxon>
        <taxon>Roseomonas</taxon>
    </lineage>
</organism>
<dbReference type="Pfam" id="PF00403">
    <property type="entry name" value="HMA"/>
    <property type="match status" value="1"/>
</dbReference>
<evidence type="ECO:0000313" key="3">
    <source>
        <dbReference type="EMBL" id="ONH84212.1"/>
    </source>
</evidence>
<keyword evidence="4" id="KW-1185">Reference proteome</keyword>
<dbReference type="GO" id="GO:0046872">
    <property type="term" value="F:metal ion binding"/>
    <property type="evidence" value="ECO:0007669"/>
    <property type="project" value="UniProtKB-KW"/>
</dbReference>
<protein>
    <recommendedName>
        <fullName evidence="2">HMA domain-containing protein</fullName>
    </recommendedName>
</protein>
<dbReference type="OrthoDB" id="9801832at2"/>
<dbReference type="Proteomes" id="UP000054844">
    <property type="component" value="Unassembled WGS sequence"/>
</dbReference>
<dbReference type="RefSeq" id="WP_058389160.1">
    <property type="nucleotide sequence ID" value="NZ_LLWF02000010.1"/>
</dbReference>
<gene>
    <name evidence="3" type="ORF">APZ41_005190</name>
</gene>
<proteinExistence type="predicted"/>
<name>A0A1S8D782_9PROT</name>
<keyword evidence="1" id="KW-0479">Metal-binding</keyword>
<feature type="domain" description="HMA" evidence="2">
    <location>
        <begin position="1"/>
        <end position="67"/>
    </location>
</feature>